<gene>
    <name evidence="10" type="ORF">ACFPIJ_60155</name>
</gene>
<dbReference type="SUPFAM" id="SSF51412">
    <property type="entry name" value="Inosine monophosphate dehydrogenase (IMPDH)"/>
    <property type="match status" value="1"/>
</dbReference>
<evidence type="ECO:0000256" key="5">
    <source>
        <dbReference type="ARBA" id="ARBA00022643"/>
    </source>
</evidence>
<reference evidence="11" key="1">
    <citation type="journal article" date="2019" name="Int. J. Syst. Evol. Microbiol.">
        <title>The Global Catalogue of Microorganisms (GCM) 10K type strain sequencing project: providing services to taxonomists for standard genome sequencing and annotation.</title>
        <authorList>
            <consortium name="The Broad Institute Genomics Platform"/>
            <consortium name="The Broad Institute Genome Sequencing Center for Infectious Disease"/>
            <person name="Wu L."/>
            <person name="Ma J."/>
        </authorList>
    </citation>
    <scope>NUCLEOTIDE SEQUENCE [LARGE SCALE GENOMIC DNA]</scope>
    <source>
        <strain evidence="11">CGMCC 4.7152</strain>
    </source>
</reference>
<dbReference type="GO" id="GO:0004497">
    <property type="term" value="F:monooxygenase activity"/>
    <property type="evidence" value="ECO:0007669"/>
    <property type="project" value="UniProtKB-KW"/>
</dbReference>
<organism evidence="10 11">
    <name type="scientific">Dactylosporangium cerinum</name>
    <dbReference type="NCBI Taxonomy" id="1434730"/>
    <lineage>
        <taxon>Bacteria</taxon>
        <taxon>Bacillati</taxon>
        <taxon>Actinomycetota</taxon>
        <taxon>Actinomycetes</taxon>
        <taxon>Micromonosporales</taxon>
        <taxon>Micromonosporaceae</taxon>
        <taxon>Dactylosporangium</taxon>
    </lineage>
</organism>
<keyword evidence="3" id="KW-0216">Detoxification</keyword>
<proteinExistence type="inferred from homology"/>
<dbReference type="Gene3D" id="3.20.20.70">
    <property type="entry name" value="Aldolase class I"/>
    <property type="match status" value="1"/>
</dbReference>
<dbReference type="RefSeq" id="WP_380128557.1">
    <property type="nucleotide sequence ID" value="NZ_JBHSIU010000130.1"/>
</dbReference>
<keyword evidence="11" id="KW-1185">Reference proteome</keyword>
<keyword evidence="5" id="KW-0288">FMN</keyword>
<dbReference type="Proteomes" id="UP001595912">
    <property type="component" value="Unassembled WGS sequence"/>
</dbReference>
<dbReference type="PANTHER" id="PTHR42747">
    <property type="entry name" value="NITRONATE MONOOXYGENASE-RELATED"/>
    <property type="match status" value="1"/>
</dbReference>
<comment type="cofactor">
    <cofactor evidence="1">
        <name>FMN</name>
        <dbReference type="ChEBI" id="CHEBI:58210"/>
    </cofactor>
</comment>
<sequence>MTFPGPVLAAPMAGGAGTPALLAACGGGFLAAGYLTPDALAARIAEARAGGTWFGVNVFAPSPTPVDAAALHRYLEELRPEFTVYGLTPALPPTADDDHWAAKLDLLLSDPVPAVSCTFGIPPAATVAALRRVGTLVLQTVTTPEEALAAAGAGVDALVVQAASAGGHSATLDPSRPLAALPLPELVGAVRAVVSLPVVAAGGLATPADVAAALHAGAAATMVGTALLRSDEAGTSTPHRAALAAAASSAAVAGAGGGSGHATMVTRAFTGRPARALRNGFIDRHDATAPLGYPQIHHLTAPLRRAAAAAGDADRVHLWAGTGHRHATTGPAAAVIAAVTAAL</sequence>
<keyword evidence="7 10" id="KW-0503">Monooxygenase</keyword>
<dbReference type="CDD" id="cd04730">
    <property type="entry name" value="NPD_like"/>
    <property type="match status" value="1"/>
</dbReference>
<comment type="similarity">
    <text evidence="2">Belongs to the nitronate monooxygenase family. NMO class I subfamily.</text>
</comment>
<comment type="caution">
    <text evidence="10">The sequence shown here is derived from an EMBL/GenBank/DDBJ whole genome shotgun (WGS) entry which is preliminary data.</text>
</comment>
<keyword evidence="6" id="KW-0560">Oxidoreductase</keyword>
<dbReference type="EMBL" id="JBHSIU010000130">
    <property type="protein sequence ID" value="MFC5007914.1"/>
    <property type="molecule type" value="Genomic_DNA"/>
</dbReference>
<name>A0ABV9WKU7_9ACTN</name>
<keyword evidence="4" id="KW-0285">Flavoprotein</keyword>
<dbReference type="InterPro" id="IPR013785">
    <property type="entry name" value="Aldolase_TIM"/>
</dbReference>
<evidence type="ECO:0000256" key="2">
    <source>
        <dbReference type="ARBA" id="ARBA00009881"/>
    </source>
</evidence>
<dbReference type="PANTHER" id="PTHR42747:SF3">
    <property type="entry name" value="NITRONATE MONOOXYGENASE-RELATED"/>
    <property type="match status" value="1"/>
</dbReference>
<evidence type="ECO:0000256" key="7">
    <source>
        <dbReference type="ARBA" id="ARBA00023033"/>
    </source>
</evidence>
<evidence type="ECO:0000256" key="1">
    <source>
        <dbReference type="ARBA" id="ARBA00001917"/>
    </source>
</evidence>
<dbReference type="Pfam" id="PF03060">
    <property type="entry name" value="NMO"/>
    <property type="match status" value="1"/>
</dbReference>
<evidence type="ECO:0000256" key="8">
    <source>
        <dbReference type="ARBA" id="ARBA00031155"/>
    </source>
</evidence>
<evidence type="ECO:0000256" key="9">
    <source>
        <dbReference type="ARBA" id="ARBA00049401"/>
    </source>
</evidence>
<comment type="catalytic activity">
    <reaction evidence="9">
        <text>3 propionate 3-nitronate + 3 O2 + H2O = 3 3-oxopropanoate + 2 nitrate + nitrite + H2O2 + 3 H(+)</text>
        <dbReference type="Rhea" id="RHEA:57332"/>
        <dbReference type="ChEBI" id="CHEBI:15377"/>
        <dbReference type="ChEBI" id="CHEBI:15378"/>
        <dbReference type="ChEBI" id="CHEBI:15379"/>
        <dbReference type="ChEBI" id="CHEBI:16240"/>
        <dbReference type="ChEBI" id="CHEBI:16301"/>
        <dbReference type="ChEBI" id="CHEBI:17632"/>
        <dbReference type="ChEBI" id="CHEBI:33190"/>
        <dbReference type="ChEBI" id="CHEBI:136067"/>
    </reaction>
</comment>
<evidence type="ECO:0000313" key="11">
    <source>
        <dbReference type="Proteomes" id="UP001595912"/>
    </source>
</evidence>
<accession>A0ABV9WKU7</accession>
<protein>
    <recommendedName>
        <fullName evidence="8">Propionate 3-nitronate monooxygenase</fullName>
    </recommendedName>
</protein>
<evidence type="ECO:0000256" key="4">
    <source>
        <dbReference type="ARBA" id="ARBA00022630"/>
    </source>
</evidence>
<evidence type="ECO:0000256" key="3">
    <source>
        <dbReference type="ARBA" id="ARBA00022575"/>
    </source>
</evidence>
<evidence type="ECO:0000313" key="10">
    <source>
        <dbReference type="EMBL" id="MFC5007914.1"/>
    </source>
</evidence>
<evidence type="ECO:0000256" key="6">
    <source>
        <dbReference type="ARBA" id="ARBA00023002"/>
    </source>
</evidence>
<dbReference type="InterPro" id="IPR004136">
    <property type="entry name" value="NMO"/>
</dbReference>